<keyword evidence="5" id="KW-0413">Isomerase</keyword>
<name>A0AAD7UQP1_9FUNG</name>
<sequence>MPIIMWVPGTDFHKLVITSSQQSFALADIQGLAHHLGEKLDMMLKNPELTCGIGDITSVFLDALGGDTKGIRDDMQKLSAGYCFLNDPLNKLRDLETAIARSILSASNIEESYLVRSISPDGSIAWDHDGIKKWMGLAKEVLTTMFVLIHLTSGQPARGEELSLIHITNTLHTTRNIYWSQAHDRMIIVTSYVKSRERTHHDNYIARFLPESLSKQLAAYLAIIRPLEKLFICELYGQDKMESCRHHLFIANGKPINGSTLRYLFMSRTQKFLGKHVTFNQYRHCAIAFARQLIKNNDRGNPSIDWQAGHSEYTATLEYARSDHDLSYLDPMAAHGFYLASKEWQDLIYGSSTILAVGKDKDMQLQQQGRDKAKQEVAHYLALLEMRSQIMQRNLMLESALLTRPETGLTGSMNMIPSHGIQPGNIFYCKALEGLHEYLGDPSATFTSSTQCTAIAAAIEGVHSIMCVLPTGAGKSLVFAIPALMQAYGKITVIVVPLAALVLDHVDNLNARGIPCMIWHKNSTCKLGIPNTMRIVVVSVEAAISTEFINALQVLHDTNRLERIVVDEAHLAITWNDFRPDMLDLILLRKVPTQLILLSATIPPHDIQGDLVAAFGTRFDLVLREPTYRPKLKYHIQWHDSDTLMRDALVKQLQSFETSIANSERGLVFVTSRDKAESLVKDLETRVPWTKAQYYHGKISDDKKKDVLKAWKTGECKVVVATCAFGIGIDFKEVRFVMHLAGSSSVLDYIQETGRAGRDGTNAECILFANRKAQVALNNMDVSTIVRQQRPLYAGKKELAAILLSGGCIRKLLQAKVDENPKTCIV</sequence>
<evidence type="ECO:0000256" key="6">
    <source>
        <dbReference type="ARBA" id="ARBA00023242"/>
    </source>
</evidence>
<dbReference type="Gene3D" id="3.40.50.300">
    <property type="entry name" value="P-loop containing nucleotide triphosphate hydrolases"/>
    <property type="match status" value="2"/>
</dbReference>
<dbReference type="PROSITE" id="PS51192">
    <property type="entry name" value="HELICASE_ATP_BIND_1"/>
    <property type="match status" value="1"/>
</dbReference>
<dbReference type="EMBL" id="JARTCD010000242">
    <property type="protein sequence ID" value="KAJ8651373.1"/>
    <property type="molecule type" value="Genomic_DNA"/>
</dbReference>
<evidence type="ECO:0000256" key="3">
    <source>
        <dbReference type="ARBA" id="ARBA00022840"/>
    </source>
</evidence>
<dbReference type="GO" id="GO:0005634">
    <property type="term" value="C:nucleus"/>
    <property type="evidence" value="ECO:0007669"/>
    <property type="project" value="TreeGrafter"/>
</dbReference>
<feature type="domain" description="Helicase C-terminal" evidence="10">
    <location>
        <begin position="652"/>
        <end position="800"/>
    </location>
</feature>
<dbReference type="PANTHER" id="PTHR13710">
    <property type="entry name" value="DNA HELICASE RECQ FAMILY MEMBER"/>
    <property type="match status" value="1"/>
</dbReference>
<dbReference type="InterPro" id="IPR011545">
    <property type="entry name" value="DEAD/DEAH_box_helicase_dom"/>
</dbReference>
<dbReference type="PANTHER" id="PTHR13710:SF153">
    <property type="entry name" value="RECQ-LIKE DNA HELICASE BLM"/>
    <property type="match status" value="1"/>
</dbReference>
<dbReference type="GO" id="GO:0000724">
    <property type="term" value="P:double-strand break repair via homologous recombination"/>
    <property type="evidence" value="ECO:0007669"/>
    <property type="project" value="TreeGrafter"/>
</dbReference>
<dbReference type="GO" id="GO:0005737">
    <property type="term" value="C:cytoplasm"/>
    <property type="evidence" value="ECO:0007669"/>
    <property type="project" value="TreeGrafter"/>
</dbReference>
<evidence type="ECO:0000256" key="7">
    <source>
        <dbReference type="ARBA" id="ARBA00034617"/>
    </source>
</evidence>
<dbReference type="EC" id="5.6.2.4" evidence="8"/>
<dbReference type="Pfam" id="PF00271">
    <property type="entry name" value="Helicase_C"/>
    <property type="match status" value="1"/>
</dbReference>
<dbReference type="InterPro" id="IPR027417">
    <property type="entry name" value="P-loop_NTPase"/>
</dbReference>
<keyword evidence="3" id="KW-0067">ATP-binding</keyword>
<dbReference type="GO" id="GO:0009378">
    <property type="term" value="F:four-way junction helicase activity"/>
    <property type="evidence" value="ECO:0007669"/>
    <property type="project" value="TreeGrafter"/>
</dbReference>
<dbReference type="GO" id="GO:0005694">
    <property type="term" value="C:chromosome"/>
    <property type="evidence" value="ECO:0007669"/>
    <property type="project" value="TreeGrafter"/>
</dbReference>
<evidence type="ECO:0000256" key="2">
    <source>
        <dbReference type="ARBA" id="ARBA00022741"/>
    </source>
</evidence>
<dbReference type="GO" id="GO:0005524">
    <property type="term" value="F:ATP binding"/>
    <property type="evidence" value="ECO:0007669"/>
    <property type="project" value="UniProtKB-KW"/>
</dbReference>
<proteinExistence type="inferred from homology"/>
<keyword evidence="6" id="KW-0539">Nucleus</keyword>
<protein>
    <recommendedName>
        <fullName evidence="8">DNA 3'-5' helicase</fullName>
        <ecNumber evidence="8">5.6.2.4</ecNumber>
    </recommendedName>
</protein>
<keyword evidence="12" id="KW-1185">Reference proteome</keyword>
<comment type="similarity">
    <text evidence="1">Belongs to the helicase family. RecQ subfamily.</text>
</comment>
<evidence type="ECO:0000256" key="5">
    <source>
        <dbReference type="ARBA" id="ARBA00023235"/>
    </source>
</evidence>
<dbReference type="GO" id="GO:0043138">
    <property type="term" value="F:3'-5' DNA helicase activity"/>
    <property type="evidence" value="ECO:0007669"/>
    <property type="project" value="UniProtKB-EC"/>
</dbReference>
<evidence type="ECO:0000256" key="4">
    <source>
        <dbReference type="ARBA" id="ARBA00023125"/>
    </source>
</evidence>
<dbReference type="SUPFAM" id="SSF52540">
    <property type="entry name" value="P-loop containing nucleoside triphosphate hydrolases"/>
    <property type="match status" value="1"/>
</dbReference>
<feature type="domain" description="Helicase ATP-binding" evidence="9">
    <location>
        <begin position="456"/>
        <end position="608"/>
    </location>
</feature>
<evidence type="ECO:0000313" key="12">
    <source>
        <dbReference type="Proteomes" id="UP001234581"/>
    </source>
</evidence>
<dbReference type="RefSeq" id="XP_058336288.1">
    <property type="nucleotide sequence ID" value="XM_058492945.1"/>
</dbReference>
<evidence type="ECO:0000313" key="11">
    <source>
        <dbReference type="EMBL" id="KAJ8651373.1"/>
    </source>
</evidence>
<dbReference type="GO" id="GO:0003677">
    <property type="term" value="F:DNA binding"/>
    <property type="evidence" value="ECO:0007669"/>
    <property type="project" value="UniProtKB-KW"/>
</dbReference>
<dbReference type="Proteomes" id="UP001234581">
    <property type="component" value="Unassembled WGS sequence"/>
</dbReference>
<dbReference type="GeneID" id="83220397"/>
<dbReference type="Pfam" id="PF00270">
    <property type="entry name" value="DEAD"/>
    <property type="match status" value="1"/>
</dbReference>
<dbReference type="InterPro" id="IPR014001">
    <property type="entry name" value="Helicase_ATP-bd"/>
</dbReference>
<dbReference type="AlphaFoldDB" id="A0AAD7UQP1"/>
<gene>
    <name evidence="11" type="ORF">O0I10_013105</name>
</gene>
<evidence type="ECO:0000259" key="10">
    <source>
        <dbReference type="PROSITE" id="PS51194"/>
    </source>
</evidence>
<evidence type="ECO:0000259" key="9">
    <source>
        <dbReference type="PROSITE" id="PS51192"/>
    </source>
</evidence>
<dbReference type="SMART" id="SM00490">
    <property type="entry name" value="HELICc"/>
    <property type="match status" value="1"/>
</dbReference>
<evidence type="ECO:0000256" key="8">
    <source>
        <dbReference type="ARBA" id="ARBA00034808"/>
    </source>
</evidence>
<comment type="catalytic activity">
    <reaction evidence="7">
        <text>Couples ATP hydrolysis with the unwinding of duplex DNA by translocating in the 3'-5' direction.</text>
        <dbReference type="EC" id="5.6.2.4"/>
    </reaction>
</comment>
<organism evidence="11 12">
    <name type="scientific">Lichtheimia ornata</name>
    <dbReference type="NCBI Taxonomy" id="688661"/>
    <lineage>
        <taxon>Eukaryota</taxon>
        <taxon>Fungi</taxon>
        <taxon>Fungi incertae sedis</taxon>
        <taxon>Mucoromycota</taxon>
        <taxon>Mucoromycotina</taxon>
        <taxon>Mucoromycetes</taxon>
        <taxon>Mucorales</taxon>
        <taxon>Lichtheimiaceae</taxon>
        <taxon>Lichtheimia</taxon>
    </lineage>
</organism>
<accession>A0AAD7UQP1</accession>
<dbReference type="PROSITE" id="PS51194">
    <property type="entry name" value="HELICASE_CTER"/>
    <property type="match status" value="1"/>
</dbReference>
<reference evidence="11 12" key="1">
    <citation type="submission" date="2023-03" db="EMBL/GenBank/DDBJ databases">
        <title>Genome sequence of Lichtheimia ornata CBS 291.66.</title>
        <authorList>
            <person name="Mohabir J.T."/>
            <person name="Shea T.P."/>
            <person name="Kurbessoian T."/>
            <person name="Berby B."/>
            <person name="Fontaine J."/>
            <person name="Livny J."/>
            <person name="Gnirke A."/>
            <person name="Stajich J.E."/>
            <person name="Cuomo C.A."/>
        </authorList>
    </citation>
    <scope>NUCLEOTIDE SEQUENCE [LARGE SCALE GENOMIC DNA]</scope>
    <source>
        <strain evidence="11">CBS 291.66</strain>
    </source>
</reference>
<keyword evidence="2" id="KW-0547">Nucleotide-binding</keyword>
<comment type="caution">
    <text evidence="11">The sequence shown here is derived from an EMBL/GenBank/DDBJ whole genome shotgun (WGS) entry which is preliminary data.</text>
</comment>
<evidence type="ECO:0000256" key="1">
    <source>
        <dbReference type="ARBA" id="ARBA00005446"/>
    </source>
</evidence>
<dbReference type="InterPro" id="IPR001650">
    <property type="entry name" value="Helicase_C-like"/>
</dbReference>
<dbReference type="SMART" id="SM00487">
    <property type="entry name" value="DEXDc"/>
    <property type="match status" value="1"/>
</dbReference>
<keyword evidence="4" id="KW-0238">DNA-binding</keyword>